<feature type="compositionally biased region" description="Basic and acidic residues" evidence="1">
    <location>
        <begin position="111"/>
        <end position="120"/>
    </location>
</feature>
<dbReference type="RefSeq" id="WP_264288285.1">
    <property type="nucleotide sequence ID" value="NZ_JAOZEV010000017.1"/>
</dbReference>
<gene>
    <name evidence="2" type="ORF">OIU80_17575</name>
</gene>
<dbReference type="Proteomes" id="UP001151133">
    <property type="component" value="Unassembled WGS sequence"/>
</dbReference>
<accession>A0A9X3C9I7</accession>
<evidence type="ECO:0000313" key="3">
    <source>
        <dbReference type="Proteomes" id="UP001151133"/>
    </source>
</evidence>
<feature type="region of interest" description="Disordered" evidence="1">
    <location>
        <begin position="101"/>
        <end position="128"/>
    </location>
</feature>
<dbReference type="AlphaFoldDB" id="A0A9X3C9I7"/>
<sequence>MKLSKIQLIDKINIFKEKFHLKGGEVTDFKFYPKIGKGENYWIVTQSYELFGEIENFFYMISDDTGVVIQTMNGHGINPHLGVQIEDEALRKEWEDFDEEEFNKKNTLPKENPKSDKPKGDWSVLIRR</sequence>
<dbReference type="EMBL" id="JAOZEV010000017">
    <property type="protein sequence ID" value="MCV9934095.1"/>
    <property type="molecule type" value="Genomic_DNA"/>
</dbReference>
<keyword evidence="3" id="KW-1185">Reference proteome</keyword>
<comment type="caution">
    <text evidence="2">The sequence shown here is derived from an EMBL/GenBank/DDBJ whole genome shotgun (WGS) entry which is preliminary data.</text>
</comment>
<evidence type="ECO:0000313" key="2">
    <source>
        <dbReference type="EMBL" id="MCV9934095.1"/>
    </source>
</evidence>
<protein>
    <submittedName>
        <fullName evidence="2">Uncharacterized protein</fullName>
    </submittedName>
</protein>
<organism evidence="2 3">
    <name type="scientific">Flavobacterium frigoritolerans</name>
    <dbReference type="NCBI Taxonomy" id="2987686"/>
    <lineage>
        <taxon>Bacteria</taxon>
        <taxon>Pseudomonadati</taxon>
        <taxon>Bacteroidota</taxon>
        <taxon>Flavobacteriia</taxon>
        <taxon>Flavobacteriales</taxon>
        <taxon>Flavobacteriaceae</taxon>
        <taxon>Flavobacterium</taxon>
    </lineage>
</organism>
<reference evidence="2" key="1">
    <citation type="submission" date="2022-10" db="EMBL/GenBank/DDBJ databases">
        <title>Two novel species of Flavobacterium.</title>
        <authorList>
            <person name="Liu Q."/>
            <person name="Xin Y.-H."/>
        </authorList>
    </citation>
    <scope>NUCLEOTIDE SEQUENCE</scope>
    <source>
        <strain evidence="2">LS1R47</strain>
    </source>
</reference>
<name>A0A9X3C9I7_9FLAO</name>
<proteinExistence type="predicted"/>
<evidence type="ECO:0000256" key="1">
    <source>
        <dbReference type="SAM" id="MobiDB-lite"/>
    </source>
</evidence>